<evidence type="ECO:0000313" key="1">
    <source>
        <dbReference type="EMBL" id="MDQ0318847.1"/>
    </source>
</evidence>
<keyword evidence="2" id="KW-1185">Reference proteome</keyword>
<evidence type="ECO:0008006" key="3">
    <source>
        <dbReference type="Google" id="ProtNLM"/>
    </source>
</evidence>
<evidence type="ECO:0000313" key="2">
    <source>
        <dbReference type="Proteomes" id="UP001230207"/>
    </source>
</evidence>
<gene>
    <name evidence="1" type="ORF">QO002_000985</name>
</gene>
<protein>
    <recommendedName>
        <fullName evidence="3">Transposase</fullName>
    </recommendedName>
</protein>
<name>A0ABU0BPQ0_9HYPH</name>
<accession>A0ABU0BPQ0</accession>
<dbReference type="RefSeq" id="WP_307227253.1">
    <property type="nucleotide sequence ID" value="NZ_JAUSVF010000001.1"/>
</dbReference>
<reference evidence="1 2" key="1">
    <citation type="submission" date="2023-07" db="EMBL/GenBank/DDBJ databases">
        <title>Genomic Encyclopedia of Type Strains, Phase IV (KMG-IV): sequencing the most valuable type-strain genomes for metagenomic binning, comparative biology and taxonomic classification.</title>
        <authorList>
            <person name="Goeker M."/>
        </authorList>
    </citation>
    <scope>NUCLEOTIDE SEQUENCE [LARGE SCALE GENOMIC DNA]</scope>
    <source>
        <strain evidence="1 2">DSM 1112</strain>
    </source>
</reference>
<sequence>MEQKAILDKTRRPKGPSAIGDFDQVKAVAFRVISTQKAAEVAKTTRLRELRETRDRNA</sequence>
<dbReference type="Proteomes" id="UP001230207">
    <property type="component" value="Unassembled WGS sequence"/>
</dbReference>
<organism evidence="1 2">
    <name type="scientific">Pararhizobium capsulatum DSM 1112</name>
    <dbReference type="NCBI Taxonomy" id="1121113"/>
    <lineage>
        <taxon>Bacteria</taxon>
        <taxon>Pseudomonadati</taxon>
        <taxon>Pseudomonadota</taxon>
        <taxon>Alphaproteobacteria</taxon>
        <taxon>Hyphomicrobiales</taxon>
        <taxon>Rhizobiaceae</taxon>
        <taxon>Rhizobium/Agrobacterium group</taxon>
        <taxon>Pararhizobium</taxon>
    </lineage>
</organism>
<comment type="caution">
    <text evidence="1">The sequence shown here is derived from an EMBL/GenBank/DDBJ whole genome shotgun (WGS) entry which is preliminary data.</text>
</comment>
<proteinExistence type="predicted"/>
<dbReference type="EMBL" id="JAUSVF010000001">
    <property type="protein sequence ID" value="MDQ0318847.1"/>
    <property type="molecule type" value="Genomic_DNA"/>
</dbReference>